<proteinExistence type="predicted"/>
<dbReference type="WBParaSite" id="JU765_v2.g10022.t2">
    <property type="protein sequence ID" value="JU765_v2.g10022.t2"/>
    <property type="gene ID" value="JU765_v2.g10022"/>
</dbReference>
<name>A0AC34PUC5_9BILA</name>
<dbReference type="Proteomes" id="UP000887576">
    <property type="component" value="Unplaced"/>
</dbReference>
<accession>A0AC34PUC5</accession>
<evidence type="ECO:0000313" key="1">
    <source>
        <dbReference type="Proteomes" id="UP000887576"/>
    </source>
</evidence>
<protein>
    <submittedName>
        <fullName evidence="2">Phosphatidylethanolamine-binding protein</fullName>
    </submittedName>
</protein>
<sequence length="88" mass="9895">MIVVLYLGLSLFVFGQAENIEETFIRHKVVKDVVGLAPPKLLKVAFDSGKEAYLGNILTPSDVRNQPIELYWPTRPDSLYTLIMTGEN</sequence>
<organism evidence="1 2">
    <name type="scientific">Panagrolaimus sp. JU765</name>
    <dbReference type="NCBI Taxonomy" id="591449"/>
    <lineage>
        <taxon>Eukaryota</taxon>
        <taxon>Metazoa</taxon>
        <taxon>Ecdysozoa</taxon>
        <taxon>Nematoda</taxon>
        <taxon>Chromadorea</taxon>
        <taxon>Rhabditida</taxon>
        <taxon>Tylenchina</taxon>
        <taxon>Panagrolaimomorpha</taxon>
        <taxon>Panagrolaimoidea</taxon>
        <taxon>Panagrolaimidae</taxon>
        <taxon>Panagrolaimus</taxon>
    </lineage>
</organism>
<evidence type="ECO:0000313" key="2">
    <source>
        <dbReference type="WBParaSite" id="JU765_v2.g10022.t2"/>
    </source>
</evidence>
<reference evidence="2" key="1">
    <citation type="submission" date="2022-11" db="UniProtKB">
        <authorList>
            <consortium name="WormBaseParasite"/>
        </authorList>
    </citation>
    <scope>IDENTIFICATION</scope>
</reference>